<accession>A0ABQ8YAU5</accession>
<proteinExistence type="predicted"/>
<evidence type="ECO:0000313" key="3">
    <source>
        <dbReference type="Proteomes" id="UP001150062"/>
    </source>
</evidence>
<sequence>MKNIISKFKKTVKNHILFTRKQGLLNIYTELNRCLQLRQVQHSSHKNSDRRISEEPNTQEGQVKIKVKVRDIKQKEKILISLSEKSTEGDQKVNNNSSDNQIKNDQKYSSLLTCKNHLTNSECSSRIISKTENLTSNNGSNWFYLKNQFYEKLERKDLKNLKLIKKEQPKKFYQDKFGDVFKNKRNTLIKDGVLTSTKMANLKHCKIKNHKIKDKDGQRYLKVELNKNEKLFDSRIQKLKELKNSENLLFSEPPNSVEGIFLNPRFIGLHFIKQSAINSKNKQEHKCYQKTQYKISTLQEISSNIIDQETKNHILHKNRVHIEKYENNRLACNSNNKKIETKITL</sequence>
<feature type="region of interest" description="Disordered" evidence="1">
    <location>
        <begin position="40"/>
        <end position="59"/>
    </location>
</feature>
<evidence type="ECO:0000256" key="1">
    <source>
        <dbReference type="SAM" id="MobiDB-lite"/>
    </source>
</evidence>
<dbReference type="EMBL" id="JAOAOG010000191">
    <property type="protein sequence ID" value="KAJ6241683.1"/>
    <property type="molecule type" value="Genomic_DNA"/>
</dbReference>
<reference evidence="2" key="1">
    <citation type="submission" date="2022-08" db="EMBL/GenBank/DDBJ databases">
        <title>Novel sulfate-reducing endosymbionts in the free-living metamonad Anaeramoeba.</title>
        <authorList>
            <person name="Jerlstrom-Hultqvist J."/>
            <person name="Cepicka I."/>
            <person name="Gallot-Lavallee L."/>
            <person name="Salas-Leiva D."/>
            <person name="Curtis B.A."/>
            <person name="Zahonova K."/>
            <person name="Pipaliya S."/>
            <person name="Dacks J."/>
            <person name="Roger A.J."/>
        </authorList>
    </citation>
    <scope>NUCLEOTIDE SEQUENCE</scope>
    <source>
        <strain evidence="2">Schooner1</strain>
    </source>
</reference>
<protein>
    <submittedName>
        <fullName evidence="2">Uncharacterized protein</fullName>
    </submittedName>
</protein>
<dbReference type="Proteomes" id="UP001150062">
    <property type="component" value="Unassembled WGS sequence"/>
</dbReference>
<name>A0ABQ8YAU5_9EUKA</name>
<gene>
    <name evidence="2" type="ORF">M0813_00387</name>
</gene>
<organism evidence="2 3">
    <name type="scientific">Anaeramoeba flamelloides</name>
    <dbReference type="NCBI Taxonomy" id="1746091"/>
    <lineage>
        <taxon>Eukaryota</taxon>
        <taxon>Metamonada</taxon>
        <taxon>Anaeramoebidae</taxon>
        <taxon>Anaeramoeba</taxon>
    </lineage>
</organism>
<keyword evidence="3" id="KW-1185">Reference proteome</keyword>
<comment type="caution">
    <text evidence="2">The sequence shown here is derived from an EMBL/GenBank/DDBJ whole genome shotgun (WGS) entry which is preliminary data.</text>
</comment>
<evidence type="ECO:0000313" key="2">
    <source>
        <dbReference type="EMBL" id="KAJ6241683.1"/>
    </source>
</evidence>